<dbReference type="Gene3D" id="1.25.40.10">
    <property type="entry name" value="Tetratricopeptide repeat domain"/>
    <property type="match status" value="1"/>
</dbReference>
<dbReference type="AlphaFoldDB" id="A0A6M8EFY4"/>
<name>A0A6M8EFY4_9BACT</name>
<dbReference type="EMBL" id="CP042652">
    <property type="protein sequence ID" value="QKE28346.1"/>
    <property type="molecule type" value="Genomic_DNA"/>
</dbReference>
<dbReference type="RefSeq" id="WP_172125872.1">
    <property type="nucleotide sequence ID" value="NZ_CP042652.1"/>
</dbReference>
<proteinExistence type="predicted"/>
<dbReference type="Pfam" id="PF22708">
    <property type="entry name" value="S1CSD-TOTE-1"/>
    <property type="match status" value="1"/>
</dbReference>
<keyword evidence="3" id="KW-1185">Reference proteome</keyword>
<dbReference type="InterPro" id="IPR011990">
    <property type="entry name" value="TPR-like_helical_dom_sf"/>
</dbReference>
<reference evidence="2 3" key="1">
    <citation type="submission" date="2019-08" db="EMBL/GenBank/DDBJ databases">
        <title>Complete genome sequence of Arcobacter acticola.</title>
        <authorList>
            <person name="Miller W."/>
        </authorList>
    </citation>
    <scope>NUCLEOTIDE SEQUENCE [LARGE SCALE GENOMIC DNA]</scope>
    <source>
        <strain evidence="2 3">KCTC 52212</strain>
    </source>
</reference>
<dbReference type="InterPro" id="IPR054426">
    <property type="entry name" value="S1CSD-TOTE-1"/>
</dbReference>
<accession>A0A6M8EFY4</accession>
<dbReference type="InterPro" id="IPR054283">
    <property type="entry name" value="DUF7017"/>
</dbReference>
<evidence type="ECO:0000259" key="1">
    <source>
        <dbReference type="Pfam" id="PF22708"/>
    </source>
</evidence>
<evidence type="ECO:0000313" key="3">
    <source>
        <dbReference type="Proteomes" id="UP000503483"/>
    </source>
</evidence>
<dbReference type="Proteomes" id="UP000503483">
    <property type="component" value="Chromosome"/>
</dbReference>
<sequence>MNEEYTTKEIFELRKNKRLSDAYKIALQLFNKDPNDEWTQKAYAWVLIDIIKVESTKNPDLAKNFFNKLNAINFVTIDDILFKQIDLLKPKLDSSYAQIQQAEQLSKNGKYQESLNIFQKIKQSGNLSINNHESYGWILYRYVKAFGNTLTIDAFKKILFEYLNLKNERPSLLHSMILQIAVHYAATHKDFDIFRFFQIWNPKFLQIDDLKKQYHEGKEFPSLITRLIKVIINNQTTFDINYLIHEIGNENLIIESIRETFFWKIFQAHKDNQINSLWSSLTYYVKSYSNLGPSHWHSEILKLAERYMVEDNQWRFYDFIKNWNIQNFTDNDWKEEINGEYTNKPLALKSLKKLFEIIKSSNKVYEDIGWIINLYQYALKKLDNDIWLLREYAILINKANKIDEAINIYKNIILELSDQSYAWHEFANIIKSKNIDMSISMLCKAITIQSNEDFLGEIRLDLAELLLENNLFNEALIELTKYKKHREEKGWKTPERFQILFSKVSNIEHLSSDNKSFYQSSKVIAEGYILSNIPTNTVILIDTFKNKEGKEILVFTNFKDIEFVTNRKKNPLLNNARKNDVFEVKLRYNKVNQRYLVLKIDKSIVNIDSLIDNALEEIAIVDHINSQKQLFHYVVNSKQEGIVYFEQTDLRPNIGDFIKIKYYMSNDKRNGKSKINILKIKLTNETKSSLIKSIVGKLELKYKNGNLTYDYDQIIDIGNNIDIKKPDFAFIDDYYVPEYLLEKNNITSNINVKVQILFNGEKWKIFKLEVL</sequence>
<gene>
    <name evidence="2" type="ORF">AACT_1165</name>
</gene>
<evidence type="ECO:0000313" key="2">
    <source>
        <dbReference type="EMBL" id="QKE28346.1"/>
    </source>
</evidence>
<organism evidence="2 3">
    <name type="scientific">Arcobacter acticola</name>
    <dbReference type="NCBI Taxonomy" id="1849015"/>
    <lineage>
        <taxon>Bacteria</taxon>
        <taxon>Pseudomonadati</taxon>
        <taxon>Campylobacterota</taxon>
        <taxon>Epsilonproteobacteria</taxon>
        <taxon>Campylobacterales</taxon>
        <taxon>Arcobacteraceae</taxon>
        <taxon>Arcobacter</taxon>
    </lineage>
</organism>
<dbReference type="SUPFAM" id="SSF48452">
    <property type="entry name" value="TPR-like"/>
    <property type="match status" value="1"/>
</dbReference>
<protein>
    <recommendedName>
        <fullName evidence="1">TOTE conflict systems S1/CSD-like domain-containing protein</fullName>
    </recommendedName>
</protein>
<dbReference type="Pfam" id="PF22860">
    <property type="entry name" value="DUF7017"/>
    <property type="match status" value="1"/>
</dbReference>
<dbReference type="KEGG" id="paco:AACT_1165"/>
<feature type="domain" description="TOTE conflict systems S1/CSD-like" evidence="1">
    <location>
        <begin position="612"/>
        <end position="668"/>
    </location>
</feature>